<sequence length="113" mass="12599">MQLCIVSRGAVMPEICPVCGLPTELCVCEEIAKEEQKIKIYVAKRRFGKLMTVVEGFDATLIDVKDLAKKLKDICACGGTVKKDSIELQGDHRRKVEQALIKMGFSKNTIEVR</sequence>
<dbReference type="GO" id="GO:0001731">
    <property type="term" value="P:formation of translation preinitiation complex"/>
    <property type="evidence" value="ECO:0007669"/>
    <property type="project" value="UniProtKB-UniRule"/>
</dbReference>
<dbReference type="GO" id="GO:0003743">
    <property type="term" value="F:translation initiation factor activity"/>
    <property type="evidence" value="ECO:0007669"/>
    <property type="project" value="UniProtKB-UniRule"/>
</dbReference>
<evidence type="ECO:0000256" key="3">
    <source>
        <dbReference type="ARBA" id="ARBA00022917"/>
    </source>
</evidence>
<evidence type="ECO:0000256" key="1">
    <source>
        <dbReference type="ARBA" id="ARBA00005422"/>
    </source>
</evidence>
<dbReference type="HAMAP" id="MF_00604">
    <property type="entry name" value="SUI1"/>
    <property type="match status" value="1"/>
</dbReference>
<dbReference type="InterPro" id="IPR022851">
    <property type="entry name" value="SUI1_arc"/>
</dbReference>
<dbReference type="Gene3D" id="3.30.780.10">
    <property type="entry name" value="SUI1-like domain"/>
    <property type="match status" value="1"/>
</dbReference>
<evidence type="ECO:0000256" key="2">
    <source>
        <dbReference type="ARBA" id="ARBA00022845"/>
    </source>
</evidence>
<proteinExistence type="inferred from homology"/>
<dbReference type="NCBIfam" id="TIGR01158">
    <property type="entry name" value="SUI1_rel"/>
    <property type="match status" value="1"/>
</dbReference>
<feature type="domain" description="SUI1" evidence="6">
    <location>
        <begin position="38"/>
        <end position="104"/>
    </location>
</feature>
<dbReference type="InterPro" id="IPR001950">
    <property type="entry name" value="SUI1"/>
</dbReference>
<evidence type="ECO:0000256" key="4">
    <source>
        <dbReference type="HAMAP-Rule" id="MF_00604"/>
    </source>
</evidence>
<dbReference type="Pfam" id="PF01253">
    <property type="entry name" value="SUI1"/>
    <property type="match status" value="1"/>
</dbReference>
<dbReference type="CDD" id="cd11567">
    <property type="entry name" value="YciH_like"/>
    <property type="match status" value="1"/>
</dbReference>
<comment type="similarity">
    <text evidence="1 4 5">Belongs to the SUI1 family.</text>
</comment>
<protein>
    <recommendedName>
        <fullName evidence="4 5">Protein translation factor SUI1 homolog</fullName>
    </recommendedName>
</protein>
<dbReference type="InterPro" id="IPR036877">
    <property type="entry name" value="SUI1_dom_sf"/>
</dbReference>
<dbReference type="PROSITE" id="PS50296">
    <property type="entry name" value="SUI1"/>
    <property type="match status" value="1"/>
</dbReference>
<dbReference type="InterPro" id="IPR050318">
    <property type="entry name" value="DENR/SUI1_TIF"/>
</dbReference>
<accession>A6UWU5</accession>
<name>A6UWU5_META3</name>
<dbReference type="eggNOG" id="arCOG04223">
    <property type="taxonomic scope" value="Archaea"/>
</dbReference>
<dbReference type="AlphaFoldDB" id="A6UWU5"/>
<dbReference type="SUPFAM" id="SSF55159">
    <property type="entry name" value="eIF1-like"/>
    <property type="match status" value="1"/>
</dbReference>
<dbReference type="EMBL" id="CP000743">
    <property type="protein sequence ID" value="ABR56967.1"/>
    <property type="molecule type" value="Genomic_DNA"/>
</dbReference>
<evidence type="ECO:0000256" key="5">
    <source>
        <dbReference type="PIRNR" id="PIRNR037511"/>
    </source>
</evidence>
<evidence type="ECO:0000259" key="6">
    <source>
        <dbReference type="PROSITE" id="PS50296"/>
    </source>
</evidence>
<evidence type="ECO:0000313" key="8">
    <source>
        <dbReference type="Proteomes" id="UP000001106"/>
    </source>
</evidence>
<reference evidence="7" key="1">
    <citation type="submission" date="2007-06" db="EMBL/GenBank/DDBJ databases">
        <title>Complete sequence of Methanococcus aeolicus Nankai-3.</title>
        <authorList>
            <consortium name="US DOE Joint Genome Institute"/>
            <person name="Copeland A."/>
            <person name="Lucas S."/>
            <person name="Lapidus A."/>
            <person name="Barry K."/>
            <person name="Glavina del Rio T."/>
            <person name="Dalin E."/>
            <person name="Tice H."/>
            <person name="Pitluck S."/>
            <person name="Chain P."/>
            <person name="Malfatti S."/>
            <person name="Shin M."/>
            <person name="Vergez L."/>
            <person name="Schmutz J."/>
            <person name="Larimer F."/>
            <person name="Land M."/>
            <person name="Hauser L."/>
            <person name="Kyrpides N."/>
            <person name="Lykidis A."/>
            <person name="Sieprawska-Lupa M."/>
            <person name="Whitman W.B."/>
            <person name="Richardson P."/>
        </authorList>
    </citation>
    <scope>NUCLEOTIDE SEQUENCE [LARGE SCALE GENOMIC DNA]</scope>
    <source>
        <strain evidence="7">Nankai-3</strain>
    </source>
</reference>
<dbReference type="GO" id="GO:0002188">
    <property type="term" value="P:translation reinitiation"/>
    <property type="evidence" value="ECO:0007669"/>
    <property type="project" value="UniProtKB-UniRule"/>
</dbReference>
<dbReference type="KEGG" id="mae:Maeo_1391"/>
<dbReference type="NCBIfam" id="NF002096">
    <property type="entry name" value="PRK00939.1"/>
    <property type="match status" value="1"/>
</dbReference>
<dbReference type="PANTHER" id="PTHR12789">
    <property type="entry name" value="DENSITY-REGULATED PROTEIN HOMOLOG"/>
    <property type="match status" value="1"/>
</dbReference>
<keyword evidence="7" id="KW-0396">Initiation factor</keyword>
<dbReference type="GO" id="GO:0006417">
    <property type="term" value="P:regulation of translation"/>
    <property type="evidence" value="ECO:0007669"/>
    <property type="project" value="UniProtKB-UniRule"/>
</dbReference>
<dbReference type="Proteomes" id="UP000001106">
    <property type="component" value="Chromosome"/>
</dbReference>
<organism evidence="7 8">
    <name type="scientific">Methanococcus aeolicus (strain ATCC BAA-1280 / DSM 17508 / OCM 812 / Nankai-3)</name>
    <dbReference type="NCBI Taxonomy" id="419665"/>
    <lineage>
        <taxon>Archaea</taxon>
        <taxon>Methanobacteriati</taxon>
        <taxon>Methanobacteriota</taxon>
        <taxon>Methanomada group</taxon>
        <taxon>Methanococci</taxon>
        <taxon>Methanococcales</taxon>
        <taxon>Methanococcaceae</taxon>
        <taxon>Methanococcus</taxon>
    </lineage>
</organism>
<keyword evidence="3 4" id="KW-0648">Protein biosynthesis</keyword>
<dbReference type="STRING" id="419665.Maeo_1391"/>
<keyword evidence="8" id="KW-1185">Reference proteome</keyword>
<dbReference type="GO" id="GO:0003729">
    <property type="term" value="F:mRNA binding"/>
    <property type="evidence" value="ECO:0007669"/>
    <property type="project" value="TreeGrafter"/>
</dbReference>
<dbReference type="PANTHER" id="PTHR12789:SF0">
    <property type="entry name" value="DENSITY-REGULATED PROTEIN"/>
    <property type="match status" value="1"/>
</dbReference>
<dbReference type="InterPro" id="IPR005872">
    <property type="entry name" value="SUI1_arc_bac"/>
</dbReference>
<dbReference type="PIRSF" id="PIRSF037511">
    <property type="entry name" value="Transl_init_SUI1_pro"/>
    <property type="match status" value="1"/>
</dbReference>
<evidence type="ECO:0000313" key="7">
    <source>
        <dbReference type="EMBL" id="ABR56967.1"/>
    </source>
</evidence>
<gene>
    <name evidence="7" type="ordered locus">Maeo_1391</name>
</gene>
<dbReference type="HOGENOM" id="CLU_082805_6_1_2"/>
<keyword evidence="2 4" id="KW-0810">Translation regulation</keyword>